<dbReference type="EMBL" id="BK002949">
    <property type="protein sequence ID" value="DAA03149.1"/>
    <property type="molecule type" value="Genomic_DNA"/>
</dbReference>
<feature type="region of interest" description="Disordered" evidence="1">
    <location>
        <begin position="64"/>
        <end position="88"/>
    </location>
</feature>
<proteinExistence type="predicted"/>
<sequence>MTAHITKELSGFIDSISSVNFSSASVPPSSSSLREIAVAPVFITMAAQVTPKISTCINSKGSIQKKNQAQHHDMSEQSKVNESTLPLSDDPRTLQLALELSLVGFNDNQNCYAQPAQPLPMPLSARSDFEIGTINSTLPIPSAPNCLLLPNAGAVSSEDRSKKSQNMTECVPVPSSEHVAEIVGRQGKHS</sequence>
<name>Q6IIW7_DROME</name>
<dbReference type="VEuPathDB" id="VectorBase:FBgn0039920"/>
<dbReference type="InterPro" id="IPR047227">
    <property type="entry name" value="MEX3"/>
</dbReference>
<evidence type="ECO:0000313" key="2">
    <source>
        <dbReference type="EMBL" id="DAA03149.1"/>
    </source>
</evidence>
<dbReference type="AlphaFoldDB" id="Q6IIW7"/>
<gene>
    <name evidence="2" type="ORF">HDC16721</name>
</gene>
<accession>Q6IIW7</accession>
<dbReference type="PANTHER" id="PTHR23285:SF7">
    <property type="entry name" value="LD09246P1"/>
    <property type="match status" value="1"/>
</dbReference>
<feature type="compositionally biased region" description="Polar residues" evidence="1">
    <location>
        <begin position="77"/>
        <end position="86"/>
    </location>
</feature>
<dbReference type="PANTHER" id="PTHR23285">
    <property type="entry name" value="RING FINGER AND KH DOMAIN CONTAINING PROTEIN 1"/>
    <property type="match status" value="1"/>
</dbReference>
<dbReference type="ExpressionAtlas" id="Q6IIW7">
    <property type="expression patterns" value="baseline and differential"/>
</dbReference>
<protein>
    <submittedName>
        <fullName evidence="2">HDC16721</fullName>
    </submittedName>
</protein>
<dbReference type="OrthoDB" id="427410at2759"/>
<organism evidence="2">
    <name type="scientific">Drosophila melanogaster</name>
    <name type="common">Fruit fly</name>
    <dbReference type="NCBI Taxonomy" id="7227"/>
    <lineage>
        <taxon>Eukaryota</taxon>
        <taxon>Metazoa</taxon>
        <taxon>Ecdysozoa</taxon>
        <taxon>Arthropoda</taxon>
        <taxon>Hexapoda</taxon>
        <taxon>Insecta</taxon>
        <taxon>Pterygota</taxon>
        <taxon>Neoptera</taxon>
        <taxon>Endopterygota</taxon>
        <taxon>Diptera</taxon>
        <taxon>Brachycera</taxon>
        <taxon>Muscomorpha</taxon>
        <taxon>Ephydroidea</taxon>
        <taxon>Drosophilidae</taxon>
        <taxon>Drosophila</taxon>
        <taxon>Sophophora</taxon>
    </lineage>
</organism>
<dbReference type="GO" id="GO:0003723">
    <property type="term" value="F:RNA binding"/>
    <property type="evidence" value="ECO:0007669"/>
    <property type="project" value="InterPro"/>
</dbReference>
<evidence type="ECO:0000256" key="1">
    <source>
        <dbReference type="SAM" id="MobiDB-lite"/>
    </source>
</evidence>
<reference evidence="2" key="1">
    <citation type="journal article" date="2003" name="Genome Biol.">
        <title>An integrated gene annotation and transcriptional profiling approach towards the full gene content of the Drosophila genome.</title>
        <authorList>
            <person name="Hild M."/>
            <person name="Beckmann B."/>
            <person name="Haas S.A."/>
            <person name="Koch B."/>
            <person name="Solovyev V."/>
            <person name="Busold C."/>
            <person name="Fellenberg K."/>
            <person name="Boutros M."/>
            <person name="Vingron M."/>
            <person name="Sauer F."/>
            <person name="Hoheisel J.D."/>
            <person name="Paro R."/>
        </authorList>
    </citation>
    <scope>NUCLEOTIDE SEQUENCE</scope>
</reference>
<dbReference type="Bgee" id="FBgn0039920">
    <property type="expression patterns" value="Expressed in polar follicle cell (Drosophila) in post-embryonic organism and 281 other cell types or tissues"/>
</dbReference>